<dbReference type="InterPro" id="IPR011050">
    <property type="entry name" value="Pectin_lyase_fold/virulence"/>
</dbReference>
<proteinExistence type="predicted"/>
<comment type="caution">
    <text evidence="1">The sequence shown here is derived from an EMBL/GenBank/DDBJ whole genome shotgun (WGS) entry which is preliminary data.</text>
</comment>
<accession>A0ABS1WPT4</accession>
<organism evidence="1 2">
    <name type="scientific">Olleya sediminilitoris</name>
    <dbReference type="NCBI Taxonomy" id="2795739"/>
    <lineage>
        <taxon>Bacteria</taxon>
        <taxon>Pseudomonadati</taxon>
        <taxon>Bacteroidota</taxon>
        <taxon>Flavobacteriia</taxon>
        <taxon>Flavobacteriales</taxon>
        <taxon>Flavobacteriaceae</taxon>
    </lineage>
</organism>
<dbReference type="RefSeq" id="WP_203001630.1">
    <property type="nucleotide sequence ID" value="NZ_JAEMEF010000018.1"/>
</dbReference>
<evidence type="ECO:0008006" key="3">
    <source>
        <dbReference type="Google" id="ProtNLM"/>
    </source>
</evidence>
<protein>
    <recommendedName>
        <fullName evidence="3">Lipoprotein</fullName>
    </recommendedName>
</protein>
<sequence>MKRTLYFICCLGFILFCSSCRKDFEFQASSGNLGFSKDTVYLDTIFANIGSSTYNLKVYNNSNEDISIPNVQLQNGETSGYRLNLDGQAGKSFNNVELLAKDSLFIFIETTFNTTTTPLTDDQFLYTDKIIFDAGANLQDVDLVTLIKDANFIYPDKNNTTGVVETLTLTIDGQPVETEIQGRELLPEELTFTNQKPYVIYGYAAVPSGETLTIDAGARVHFHANSGLLVSEGATLNVNGDLSTDQDLLENEVIFEGDRLEPLFSDVPGQWGTIWLFDGSLNNTINHATIKNATVGVLSDGNADAVTDKLTITNSQIYNISTFGILGRNTSIKADNLVLNNAGQASFGATFGGKYNVTHSTIANYWNSSFRQFPALLINNFVIDEDNTAFVSDLTEANFSNCIIYGNDNPELLIDEIEDASIVFNFKFTNCLLQFQDSSNFFTSENYDFEDTTHYENMIFNDDPDFRDAFENDLMIGEDSAANGQGNTTFATQVPNDILGVDRTASPDLGAYQHTDF</sequence>
<name>A0ABS1WPT4_9FLAO</name>
<dbReference type="SUPFAM" id="SSF51126">
    <property type="entry name" value="Pectin lyase-like"/>
    <property type="match status" value="1"/>
</dbReference>
<gene>
    <name evidence="1" type="ORF">JAO71_15135</name>
</gene>
<dbReference type="EMBL" id="JAEMEF010000018">
    <property type="protein sequence ID" value="MBL7561136.1"/>
    <property type="molecule type" value="Genomic_DNA"/>
</dbReference>
<evidence type="ECO:0000313" key="2">
    <source>
        <dbReference type="Proteomes" id="UP000605013"/>
    </source>
</evidence>
<reference evidence="1 2" key="1">
    <citation type="submission" date="2020-12" db="EMBL/GenBank/DDBJ databases">
        <title>Olleya sediminilitoris sp. nov., isolated from a tidal flat.</title>
        <authorList>
            <person name="Park S."/>
            <person name="Yoon J.-H."/>
        </authorList>
    </citation>
    <scope>NUCLEOTIDE SEQUENCE [LARGE SCALE GENOMIC DNA]</scope>
    <source>
        <strain evidence="1 2">YSTF-M6</strain>
    </source>
</reference>
<evidence type="ECO:0000313" key="1">
    <source>
        <dbReference type="EMBL" id="MBL7561136.1"/>
    </source>
</evidence>
<dbReference type="Proteomes" id="UP000605013">
    <property type="component" value="Unassembled WGS sequence"/>
</dbReference>
<keyword evidence="2" id="KW-1185">Reference proteome</keyword>